<evidence type="ECO:0000313" key="3">
    <source>
        <dbReference type="Proteomes" id="UP000019760"/>
    </source>
</evidence>
<evidence type="ECO:0000256" key="1">
    <source>
        <dbReference type="ARBA" id="ARBA00022729"/>
    </source>
</evidence>
<keyword evidence="3" id="KW-1185">Reference proteome</keyword>
<accession>A0A023D280</accession>
<keyword evidence="1" id="KW-0732">Signal</keyword>
<protein>
    <submittedName>
        <fullName evidence="2">ABC transporter spermidine/putrescine permease</fullName>
    </submittedName>
</protein>
<reference evidence="3" key="1">
    <citation type="journal article" date="2014" name="FEMS Microbiol. Lett.">
        <title>Draft Genomic DNA Sequence of the Facultatively Methylotrophic Bacterium Acidomonas methanolica type strain MB58.</title>
        <authorList>
            <person name="Higashiura N."/>
            <person name="Hadano H."/>
            <person name="Hirakawa H."/>
            <person name="Matsutani M."/>
            <person name="Takabe S."/>
            <person name="Matsushita K."/>
            <person name="Azuma Y."/>
        </authorList>
    </citation>
    <scope>NUCLEOTIDE SEQUENCE [LARGE SCALE GENOMIC DNA]</scope>
    <source>
        <strain evidence="3">MB58</strain>
    </source>
</reference>
<gene>
    <name evidence="2" type="ORF">Amme_017_004</name>
</gene>
<dbReference type="AlphaFoldDB" id="A0A023D280"/>
<organism evidence="2 3">
    <name type="scientific">Acidomonas methanolica NBRC 104435</name>
    <dbReference type="NCBI Taxonomy" id="1231351"/>
    <lineage>
        <taxon>Bacteria</taxon>
        <taxon>Pseudomonadati</taxon>
        <taxon>Pseudomonadota</taxon>
        <taxon>Alphaproteobacteria</taxon>
        <taxon>Acetobacterales</taxon>
        <taxon>Acetobacteraceae</taxon>
        <taxon>Acidomonas</taxon>
    </lineage>
</organism>
<dbReference type="EMBL" id="BAND01000017">
    <property type="protein sequence ID" value="GAJ28263.1"/>
    <property type="molecule type" value="Genomic_DNA"/>
</dbReference>
<name>A0A023D280_ACIMT</name>
<dbReference type="PANTHER" id="PTHR30222:SF2">
    <property type="entry name" value="ABC TRANSPORTER SUBSTRATE-BINDING PROTEIN"/>
    <property type="match status" value="1"/>
</dbReference>
<comment type="caution">
    <text evidence="2">The sequence shown here is derived from an EMBL/GenBank/DDBJ whole genome shotgun (WGS) entry which is preliminary data.</text>
</comment>
<reference evidence="2 3" key="2">
    <citation type="journal article" date="2014" name="FEMS Microbiol. Lett.">
        <title>Draft genomic DNA sequence of the facultatively methylotrophic bacterium Acidomonas methanolica type strain MB58.</title>
        <authorList>
            <person name="Higashiura N."/>
            <person name="Hadano H."/>
            <person name="Hirakawa H."/>
            <person name="Matsutani M."/>
            <person name="Takabe S."/>
            <person name="Matsushita K."/>
            <person name="Azuma Y."/>
        </authorList>
    </citation>
    <scope>NUCLEOTIDE SEQUENCE [LARGE SCALE GENOMIC DNA]</scope>
    <source>
        <strain evidence="2 3">MB58</strain>
    </source>
</reference>
<dbReference type="SUPFAM" id="SSF53850">
    <property type="entry name" value="Periplasmic binding protein-like II"/>
    <property type="match status" value="1"/>
</dbReference>
<dbReference type="InterPro" id="IPR006059">
    <property type="entry name" value="SBP"/>
</dbReference>
<evidence type="ECO:0000313" key="2">
    <source>
        <dbReference type="EMBL" id="GAJ28263.1"/>
    </source>
</evidence>
<dbReference type="Pfam" id="PF13416">
    <property type="entry name" value="SBP_bac_8"/>
    <property type="match status" value="1"/>
</dbReference>
<dbReference type="Gene3D" id="3.40.190.10">
    <property type="entry name" value="Periplasmic binding protein-like II"/>
    <property type="match status" value="1"/>
</dbReference>
<dbReference type="Proteomes" id="UP000019760">
    <property type="component" value="Unassembled WGS sequence"/>
</dbReference>
<sequence>MPSGISASDTLVMPDQPFALQSWDGLPETLRQHATAPTMTWSAVMLDDMLLALACRDGLVQHLAPAAPASGAQAGESPCGIPAGTSRIVLAWDQSRIGNGATDWSALWDVAQHPGKRGLRLDPRSTLEIALLADGVAPNDIYTTLATTSGVDRAFRKLDQLRPYIVWWRTPEDAARIMSSGSALMTSTPADELTAIGSKSGFVALWTQSLLQNLSWAVPRNLPDADVAHIVAMLRDQPRHHNDPPDKAAGKTQSLTIDDKFWADHWEELQQRMENWLKQSP</sequence>
<proteinExistence type="predicted"/>
<dbReference type="PANTHER" id="PTHR30222">
    <property type="entry name" value="SPERMIDINE/PUTRESCINE-BINDING PERIPLASMIC PROTEIN"/>
    <property type="match status" value="1"/>
</dbReference>